<dbReference type="EMBL" id="CP097562">
    <property type="protein sequence ID" value="USF24567.1"/>
    <property type="molecule type" value="Genomic_DNA"/>
</dbReference>
<organism evidence="2 3">
    <name type="scientific">Mucispirillum schaedleri ASF457</name>
    <dbReference type="NCBI Taxonomy" id="1379858"/>
    <lineage>
        <taxon>Bacteria</taxon>
        <taxon>Pseudomonadati</taxon>
        <taxon>Deferribacterota</taxon>
        <taxon>Deferribacteres</taxon>
        <taxon>Deferribacterales</taxon>
        <taxon>Mucispirillaceae</taxon>
        <taxon>Mucispirillum</taxon>
    </lineage>
</organism>
<reference evidence="2" key="1">
    <citation type="journal article" date="2014" name="Genome Announc.">
        <title>Draft genome sequences of the altered schaedler flora, a defined bacterial community from gnotobiotic mice.</title>
        <authorList>
            <person name="Wannemuehler M.J."/>
            <person name="Overstreet A.M."/>
            <person name="Ward D.V."/>
            <person name="Phillips G.J."/>
        </authorList>
    </citation>
    <scope>NUCLEOTIDE SEQUENCE</scope>
    <source>
        <strain evidence="2">ASF457</strain>
    </source>
</reference>
<name>V2Q9Y3_9BACT</name>
<dbReference type="RefSeq" id="WP_023275939.1">
    <property type="nucleotide sequence ID" value="NZ_CP097562.1"/>
</dbReference>
<dbReference type="Proteomes" id="UP000017429">
    <property type="component" value="Chromosome"/>
</dbReference>
<reference evidence="2" key="2">
    <citation type="submission" date="2022-05" db="EMBL/GenBank/DDBJ databases">
        <authorList>
            <person name="Proctor A.L."/>
            <person name="Phillips G.J."/>
            <person name="Wannemuehler M.J."/>
        </authorList>
    </citation>
    <scope>NUCLEOTIDE SEQUENCE</scope>
    <source>
        <strain evidence="2">ASF457</strain>
    </source>
</reference>
<dbReference type="Pfam" id="PF21983">
    <property type="entry name" value="NikA-like"/>
    <property type="match status" value="1"/>
</dbReference>
<evidence type="ECO:0000313" key="2">
    <source>
        <dbReference type="EMBL" id="USF24567.1"/>
    </source>
</evidence>
<accession>V2Q9Y3</accession>
<sequence>MNKKDKWFKLRLTPEEKELLKSKVEKVGYITQSDYIRRLITDVEIPCYLDKVKLNDIRRLAGLLGKNTGLLKMYIMELEEPNKKMIDKIINNNEKIKKEIRQILEQIKAKFNI</sequence>
<gene>
    <name evidence="1" type="ORF">N508_000504</name>
    <name evidence="2" type="ORF">N508_001656</name>
</gene>
<dbReference type="KEGG" id="msch:N508_001656"/>
<dbReference type="AlphaFoldDB" id="V2Q9Y3"/>
<protein>
    <submittedName>
        <fullName evidence="2">Uncharacterized protein</fullName>
    </submittedName>
</protein>
<evidence type="ECO:0000313" key="1">
    <source>
        <dbReference type="EMBL" id="USF23443.1"/>
    </source>
</evidence>
<proteinExistence type="predicted"/>
<dbReference type="KEGG" id="msch:N508_000504"/>
<dbReference type="EMBL" id="CP097562">
    <property type="protein sequence ID" value="USF23443.1"/>
    <property type="molecule type" value="Genomic_DNA"/>
</dbReference>
<dbReference type="InterPro" id="IPR053842">
    <property type="entry name" value="NikA-like"/>
</dbReference>
<evidence type="ECO:0000313" key="3">
    <source>
        <dbReference type="Proteomes" id="UP000017429"/>
    </source>
</evidence>
<keyword evidence="3" id="KW-1185">Reference proteome</keyword>
<reference evidence="2" key="3">
    <citation type="submission" date="2022-06" db="EMBL/GenBank/DDBJ databases">
        <title>Resources to Facilitate Use of the Altered Schaedler Flora (ASF) Mouse Model to Study Microbiome Function.</title>
        <authorList>
            <person name="Proctor A."/>
            <person name="Parvinroo S."/>
            <person name="Richie T."/>
            <person name="Jia X."/>
            <person name="Lee S.T.M."/>
            <person name="Karp P.D."/>
            <person name="Paley S."/>
            <person name="Kostic A.D."/>
            <person name="Pierre J.F."/>
            <person name="Wannemuehler M.J."/>
            <person name="Phillips G.J."/>
        </authorList>
    </citation>
    <scope>NUCLEOTIDE SEQUENCE</scope>
    <source>
        <strain evidence="2">ASF457</strain>
    </source>
</reference>